<accession>A0A9P1MYR1</accession>
<comment type="caution">
    <text evidence="1">The sequence shown here is derived from an EMBL/GenBank/DDBJ whole genome shotgun (WGS) entry which is preliminary data.</text>
</comment>
<keyword evidence="2" id="KW-1185">Reference proteome</keyword>
<dbReference type="AlphaFoldDB" id="A0A9P1MYR1"/>
<reference evidence="1" key="1">
    <citation type="submission" date="2022-11" db="EMBL/GenBank/DDBJ databases">
        <authorList>
            <person name="Kikuchi T."/>
        </authorList>
    </citation>
    <scope>NUCLEOTIDE SEQUENCE</scope>
    <source>
        <strain evidence="1">PS1010</strain>
    </source>
</reference>
<evidence type="ECO:0000313" key="2">
    <source>
        <dbReference type="Proteomes" id="UP001152747"/>
    </source>
</evidence>
<gene>
    <name evidence="1" type="ORF">CAMP_LOCUS3708</name>
</gene>
<dbReference type="Proteomes" id="UP001152747">
    <property type="component" value="Unassembled WGS sequence"/>
</dbReference>
<dbReference type="EMBL" id="CANHGI010000002">
    <property type="protein sequence ID" value="CAI5441071.1"/>
    <property type="molecule type" value="Genomic_DNA"/>
</dbReference>
<organism evidence="1 2">
    <name type="scientific">Caenorhabditis angaria</name>
    <dbReference type="NCBI Taxonomy" id="860376"/>
    <lineage>
        <taxon>Eukaryota</taxon>
        <taxon>Metazoa</taxon>
        <taxon>Ecdysozoa</taxon>
        <taxon>Nematoda</taxon>
        <taxon>Chromadorea</taxon>
        <taxon>Rhabditida</taxon>
        <taxon>Rhabditina</taxon>
        <taxon>Rhabditomorpha</taxon>
        <taxon>Rhabditoidea</taxon>
        <taxon>Rhabditidae</taxon>
        <taxon>Peloderinae</taxon>
        <taxon>Caenorhabditis</taxon>
    </lineage>
</organism>
<name>A0A9P1MYR1_9PELO</name>
<protein>
    <submittedName>
        <fullName evidence="1">Uncharacterized protein</fullName>
    </submittedName>
</protein>
<proteinExistence type="predicted"/>
<evidence type="ECO:0000313" key="1">
    <source>
        <dbReference type="EMBL" id="CAI5441071.1"/>
    </source>
</evidence>
<sequence length="96" mass="11143">MHSADLHPNFHLNTSNILRHHQSMDRCKYKFQFVFLVSGSVIVAKWLLSENFNNDNDYVPQKSGQHQSVFIHANQKNMLSDAQSRQHSMEISTQTT</sequence>